<dbReference type="Pfam" id="PF09471">
    <property type="entry name" value="Peptidase_M64"/>
    <property type="match status" value="1"/>
</dbReference>
<dbReference type="Proteomes" id="UP000076962">
    <property type="component" value="Unassembled WGS sequence"/>
</dbReference>
<feature type="non-terminal residue" evidence="6">
    <location>
        <position position="1"/>
    </location>
</feature>
<dbReference type="PANTHER" id="PTHR11878:SF65">
    <property type="entry name" value="NA_CA-EXCHANGE PROTEIN, ISOFORM G"/>
    <property type="match status" value="1"/>
</dbReference>
<dbReference type="Gene3D" id="2.60.40.2030">
    <property type="match status" value="1"/>
</dbReference>
<reference evidence="6 7" key="1">
    <citation type="submission" date="2016-05" db="EMBL/GenBank/DDBJ databases">
        <title>Single-cell genome of chain-forming Candidatus Thiomargarita nelsonii and comparison to other large sulfur-oxidizing bacteria.</title>
        <authorList>
            <person name="Winkel M."/>
            <person name="Salman V."/>
            <person name="Woyke T."/>
            <person name="Schulz-Vogt H."/>
            <person name="Richter M."/>
            <person name="Flood B."/>
            <person name="Bailey J."/>
            <person name="Amann R."/>
            <person name="Mussmann M."/>
        </authorList>
    </citation>
    <scope>NUCLEOTIDE SEQUENCE [LARGE SCALE GENOMIC DNA]</scope>
    <source>
        <strain evidence="6 7">THI036</strain>
    </source>
</reference>
<dbReference type="GO" id="GO:0008237">
    <property type="term" value="F:metallopeptidase activity"/>
    <property type="evidence" value="ECO:0007669"/>
    <property type="project" value="InterPro"/>
</dbReference>
<sequence length="590" mass="65026">DPRLIRAEDFDPSTGSISSSELIYQEDVELRVTMPDDPKIAKLRVYYPQWDGTNFSLELMGEIELTQEQEISPSSIEISSVVPVTTILNNGDSANRIDLSILGDGYTASELSQYASDVQNAIDGLFDSEPFKEYQNYFNVHRLDVTSNESGADHPSDTPPKYKDTALDATYNCAGIERMICVNHGKVNNILFDSVQPNQRDMVLILVNDTKYGGSGGSFAVASIHNSVIELVLHELGHSFGLLADEYDYGNCYNAFEPWQPNVTKEINRHLIKWNVGGGPPTGWIDLATPIPTFGSIPGVPGLYEGAKYCRTGLYRPTYNSKMRSLWRPFEQINEEQLIKRIYHFVSPLDSSRPVNTHITLQKGQNQNFEANVLNPLNHSLNIEWMVDGEYISSGSDFTLNSTALSLGNHAVEVIISDQTTKVRYDPNNVLKEIRSWEVKVDPLNTVQFTLASYSVAENGGQVSIIATRVGDSNGAISVNYATSDNTATAGSDYTATSGTLNWADGDATDKSFTITISDDGKSEGPETFTITLYDPVSGESLDNAIVTISDNDTTIVNLVKFTATALETGVVLEWQTVSEIDTEGFYILR</sequence>
<dbReference type="SUPFAM" id="SSF141072">
    <property type="entry name" value="CalX-like"/>
    <property type="match status" value="1"/>
</dbReference>
<evidence type="ECO:0000256" key="1">
    <source>
        <dbReference type="ARBA" id="ARBA00022729"/>
    </source>
</evidence>
<dbReference type="GO" id="GO:0007229">
    <property type="term" value="P:integrin-mediated signaling pathway"/>
    <property type="evidence" value="ECO:0007669"/>
    <property type="project" value="UniProtKB-KW"/>
</dbReference>
<proteinExistence type="predicted"/>
<dbReference type="Gene3D" id="3.40.390.10">
    <property type="entry name" value="Collagenase (Catalytic Domain)"/>
    <property type="match status" value="1"/>
</dbReference>
<name>A0A176RSJ1_9GAMM</name>
<keyword evidence="2" id="KW-0677">Repeat</keyword>
<dbReference type="InterPro" id="IPR019026">
    <property type="entry name" value="Peptidase_M64_IgA"/>
</dbReference>
<keyword evidence="7" id="KW-1185">Reference proteome</keyword>
<dbReference type="InterPro" id="IPR003644">
    <property type="entry name" value="Calx_beta"/>
</dbReference>
<comment type="caution">
    <text evidence="6">The sequence shown here is derived from an EMBL/GenBank/DDBJ whole genome shotgun (WGS) entry which is preliminary data.</text>
</comment>
<keyword evidence="3" id="KW-0106">Calcium</keyword>
<feature type="domain" description="Calx-beta" evidence="5">
    <location>
        <begin position="437"/>
        <end position="534"/>
    </location>
</feature>
<feature type="non-terminal residue" evidence="6">
    <location>
        <position position="590"/>
    </location>
</feature>
<evidence type="ECO:0000313" key="6">
    <source>
        <dbReference type="EMBL" id="OAD18731.1"/>
    </source>
</evidence>
<protein>
    <submittedName>
        <fullName evidence="6">Na-Ca exchanger/integrin-beta4 domain protein</fullName>
    </submittedName>
</protein>
<organism evidence="6 7">
    <name type="scientific">Candidatus Thiomargarita nelsonii</name>
    <dbReference type="NCBI Taxonomy" id="1003181"/>
    <lineage>
        <taxon>Bacteria</taxon>
        <taxon>Pseudomonadati</taxon>
        <taxon>Pseudomonadota</taxon>
        <taxon>Gammaproteobacteria</taxon>
        <taxon>Thiotrichales</taxon>
        <taxon>Thiotrichaceae</taxon>
        <taxon>Thiomargarita</taxon>
    </lineage>
</organism>
<dbReference type="InterPro" id="IPR051171">
    <property type="entry name" value="CaCA"/>
</dbReference>
<dbReference type="Pfam" id="PF03160">
    <property type="entry name" value="Calx-beta"/>
    <property type="match status" value="1"/>
</dbReference>
<dbReference type="InterPro" id="IPR038081">
    <property type="entry name" value="CalX-like_sf"/>
</dbReference>
<dbReference type="SMART" id="SM00237">
    <property type="entry name" value="Calx_beta"/>
    <property type="match status" value="1"/>
</dbReference>
<keyword evidence="4" id="KW-0406">Ion transport</keyword>
<dbReference type="EMBL" id="LUTY01003111">
    <property type="protein sequence ID" value="OAD18731.1"/>
    <property type="molecule type" value="Genomic_DNA"/>
</dbReference>
<dbReference type="PANTHER" id="PTHR11878">
    <property type="entry name" value="SODIUM/CALCIUM EXCHANGER"/>
    <property type="match status" value="1"/>
</dbReference>
<evidence type="ECO:0000256" key="3">
    <source>
        <dbReference type="ARBA" id="ARBA00022837"/>
    </source>
</evidence>
<dbReference type="AlphaFoldDB" id="A0A176RSJ1"/>
<evidence type="ECO:0000256" key="2">
    <source>
        <dbReference type="ARBA" id="ARBA00022737"/>
    </source>
</evidence>
<dbReference type="InterPro" id="IPR024079">
    <property type="entry name" value="MetalloPept_cat_dom_sf"/>
</dbReference>
<evidence type="ECO:0000259" key="5">
    <source>
        <dbReference type="SMART" id="SM00237"/>
    </source>
</evidence>
<evidence type="ECO:0000313" key="7">
    <source>
        <dbReference type="Proteomes" id="UP000076962"/>
    </source>
</evidence>
<keyword evidence="6" id="KW-0401">Integrin</keyword>
<dbReference type="GO" id="GO:0016020">
    <property type="term" value="C:membrane"/>
    <property type="evidence" value="ECO:0007669"/>
    <property type="project" value="InterPro"/>
</dbReference>
<keyword evidence="4" id="KW-0813">Transport</keyword>
<accession>A0A176RSJ1</accession>
<gene>
    <name evidence="6" type="ORF">THIOM_005666</name>
</gene>
<dbReference type="GO" id="GO:0030001">
    <property type="term" value="P:metal ion transport"/>
    <property type="evidence" value="ECO:0007669"/>
    <property type="project" value="TreeGrafter"/>
</dbReference>
<keyword evidence="1" id="KW-0732">Signal</keyword>
<evidence type="ECO:0000256" key="4">
    <source>
        <dbReference type="ARBA" id="ARBA00023065"/>
    </source>
</evidence>